<organism evidence="7 8">
    <name type="scientific">Besnoitia besnoiti</name>
    <name type="common">Apicomplexan protozoan</name>
    <dbReference type="NCBI Taxonomy" id="94643"/>
    <lineage>
        <taxon>Eukaryota</taxon>
        <taxon>Sar</taxon>
        <taxon>Alveolata</taxon>
        <taxon>Apicomplexa</taxon>
        <taxon>Conoidasida</taxon>
        <taxon>Coccidia</taxon>
        <taxon>Eucoccidiorida</taxon>
        <taxon>Eimeriorina</taxon>
        <taxon>Sarcocystidae</taxon>
        <taxon>Besnoitia</taxon>
    </lineage>
</organism>
<dbReference type="PANTHER" id="PTHR12570:SF65">
    <property type="entry name" value="MAGNESIUM TRANSPORTER NIPA9-RELATED"/>
    <property type="match status" value="1"/>
</dbReference>
<dbReference type="GO" id="GO:0016020">
    <property type="term" value="C:membrane"/>
    <property type="evidence" value="ECO:0007669"/>
    <property type="project" value="UniProtKB-SubCell"/>
</dbReference>
<dbReference type="Gene3D" id="1.10.3730.20">
    <property type="match status" value="1"/>
</dbReference>
<feature type="transmembrane region" description="Helical" evidence="6">
    <location>
        <begin position="523"/>
        <end position="543"/>
    </location>
</feature>
<feature type="compositionally biased region" description="Basic and acidic residues" evidence="5">
    <location>
        <begin position="61"/>
        <end position="80"/>
    </location>
</feature>
<feature type="compositionally biased region" description="Basic and acidic residues" evidence="5">
    <location>
        <begin position="625"/>
        <end position="639"/>
    </location>
</feature>
<evidence type="ECO:0000256" key="3">
    <source>
        <dbReference type="ARBA" id="ARBA00022989"/>
    </source>
</evidence>
<feature type="compositionally biased region" description="Basic and acidic residues" evidence="5">
    <location>
        <begin position="335"/>
        <end position="348"/>
    </location>
</feature>
<evidence type="ECO:0000256" key="4">
    <source>
        <dbReference type="ARBA" id="ARBA00023136"/>
    </source>
</evidence>
<feature type="transmembrane region" description="Helical" evidence="6">
    <location>
        <begin position="490"/>
        <end position="516"/>
    </location>
</feature>
<dbReference type="SUPFAM" id="SSF103481">
    <property type="entry name" value="Multidrug resistance efflux transporter EmrE"/>
    <property type="match status" value="1"/>
</dbReference>
<feature type="compositionally biased region" description="Acidic residues" evidence="5">
    <location>
        <begin position="692"/>
        <end position="706"/>
    </location>
</feature>
<dbReference type="RefSeq" id="XP_029217711.1">
    <property type="nucleotide sequence ID" value="XM_029366280.1"/>
</dbReference>
<feature type="transmembrane region" description="Helical" evidence="6">
    <location>
        <begin position="6"/>
        <end position="23"/>
    </location>
</feature>
<dbReference type="STRING" id="94643.A0A2A9ME89"/>
<keyword evidence="3 6" id="KW-1133">Transmembrane helix</keyword>
<gene>
    <name evidence="7" type="ORF">BESB_079180</name>
</gene>
<dbReference type="PANTHER" id="PTHR12570">
    <property type="match status" value="1"/>
</dbReference>
<feature type="region of interest" description="Disordered" evidence="5">
    <location>
        <begin position="34"/>
        <end position="89"/>
    </location>
</feature>
<feature type="compositionally biased region" description="Polar residues" evidence="5">
    <location>
        <begin position="665"/>
        <end position="688"/>
    </location>
</feature>
<dbReference type="Proteomes" id="UP000224006">
    <property type="component" value="Chromosome VII"/>
</dbReference>
<evidence type="ECO:0000256" key="2">
    <source>
        <dbReference type="ARBA" id="ARBA00022692"/>
    </source>
</evidence>
<feature type="region of interest" description="Disordered" evidence="5">
    <location>
        <begin position="616"/>
        <end position="758"/>
    </location>
</feature>
<sequence>MWQLGVVFAAVASLSGAAGDALVRLSFVLEERRAAGSEGGEPQETEQRAGARSQALDAEEGEARGNEGSAKERSQARRGDAFGGGEGREALASARQGKRPLYRRPLWLLGTCLGTVINSLLSIISLDFASAAVVTPFAGLHIFWNVILSRLFLEERVSPQHYVGSALILVGLLLVLCFGVRTPPPLSLEALLRLYSQKTCVLYFCISTLAIGFCIYVAIWGRDLPQGGAPPRSASRRARRDSKRGGGIELSVLGAPARAASFSPSACRPGAKQQREIRMSRRDEDCEHKGLLCAAAARERSSWQTGQAECEESLGGGQGASKAGEKTSGKPAGKVPDDSKREEREMTRNRAVGGTGDTEMTLVGSKAREIRVSAESATQWRAGKEESSGGAFAGLQAQLGGERRRSEEKTTSSLPLFFPVGLRRLCTAAVSGLCGGNTNVLMEHVMKVWHEETLHNVMHPKFFLLLSLLASMAVGQLLFLNISLARYEALYVVPTTMSTLIVSSCLAEIALFIHVVHLSQREFLLFAGGCFSIVVGITVLSAADIERKEADAAGADTTADVNEEEDGFDDLSTSLRSFSSRTSAKIGVLCHRPATGEGGAWGSRRRNRGYEHLVVPPYAFDESDDDRKQTRGEEARLESEEFEASQFPGEPRDDAQDGERESEESFSSCNQGSASSDGASRGTATPRRSSSDDQEGAFCEAEEESDAVAQSPPAAVAPSPPRTPDLLAQGLFFSEGPLGGSKGQFSGERSDTPRSSLSSLRLEDVHVVAAALDAAADRRNGF</sequence>
<dbReference type="InterPro" id="IPR008521">
    <property type="entry name" value="Mg_trans_NIPA"/>
</dbReference>
<feature type="region of interest" description="Disordered" evidence="5">
    <location>
        <begin position="261"/>
        <end position="281"/>
    </location>
</feature>
<dbReference type="GeneID" id="40312845"/>
<reference evidence="7 8" key="1">
    <citation type="submission" date="2017-09" db="EMBL/GenBank/DDBJ databases">
        <title>Genome sequencing of Besnoitia besnoiti strain Bb-Ger1.</title>
        <authorList>
            <person name="Schares G."/>
            <person name="Venepally P."/>
            <person name="Lorenzi H.A."/>
        </authorList>
    </citation>
    <scope>NUCLEOTIDE SEQUENCE [LARGE SCALE GENOMIC DNA]</scope>
    <source>
        <strain evidence="7 8">Bb-Ger1</strain>
    </source>
</reference>
<evidence type="ECO:0000256" key="1">
    <source>
        <dbReference type="ARBA" id="ARBA00004141"/>
    </source>
</evidence>
<evidence type="ECO:0000313" key="8">
    <source>
        <dbReference type="Proteomes" id="UP000224006"/>
    </source>
</evidence>
<feature type="transmembrane region" description="Helical" evidence="6">
    <location>
        <begin position="462"/>
        <end position="484"/>
    </location>
</feature>
<feature type="transmembrane region" description="Helical" evidence="6">
    <location>
        <begin position="162"/>
        <end position="181"/>
    </location>
</feature>
<dbReference type="OrthoDB" id="2504919at2759"/>
<dbReference type="GO" id="GO:0015095">
    <property type="term" value="F:magnesium ion transmembrane transporter activity"/>
    <property type="evidence" value="ECO:0007669"/>
    <property type="project" value="InterPro"/>
</dbReference>
<comment type="subcellular location">
    <subcellularLocation>
        <location evidence="1">Membrane</location>
        <topology evidence="1">Multi-pass membrane protein</topology>
    </subcellularLocation>
</comment>
<feature type="compositionally biased region" description="Basic and acidic residues" evidence="5">
    <location>
        <begin position="650"/>
        <end position="659"/>
    </location>
</feature>
<feature type="transmembrane region" description="Helical" evidence="6">
    <location>
        <begin position="132"/>
        <end position="153"/>
    </location>
</feature>
<keyword evidence="8" id="KW-1185">Reference proteome</keyword>
<feature type="compositionally biased region" description="Low complexity" evidence="5">
    <location>
        <begin position="707"/>
        <end position="717"/>
    </location>
</feature>
<feature type="transmembrane region" description="Helical" evidence="6">
    <location>
        <begin position="106"/>
        <end position="126"/>
    </location>
</feature>
<accession>A0A2A9ME89</accession>
<dbReference type="EMBL" id="NWUJ01000008">
    <property type="protein sequence ID" value="PFH33702.1"/>
    <property type="molecule type" value="Genomic_DNA"/>
</dbReference>
<protein>
    <submittedName>
        <fullName evidence="7">Uncharacterized protein</fullName>
    </submittedName>
</protein>
<keyword evidence="4 6" id="KW-0472">Membrane</keyword>
<feature type="region of interest" description="Disordered" evidence="5">
    <location>
        <begin position="307"/>
        <end position="358"/>
    </location>
</feature>
<name>A0A2A9ME89_BESBE</name>
<keyword evidence="2 6" id="KW-0812">Transmembrane</keyword>
<dbReference type="VEuPathDB" id="ToxoDB:BESB_079180"/>
<evidence type="ECO:0000256" key="6">
    <source>
        <dbReference type="SAM" id="Phobius"/>
    </source>
</evidence>
<dbReference type="Pfam" id="PF05653">
    <property type="entry name" value="Mg_trans_NIPA"/>
    <property type="match status" value="1"/>
</dbReference>
<dbReference type="KEGG" id="bbes:BESB_079180"/>
<feature type="transmembrane region" description="Helical" evidence="6">
    <location>
        <begin position="201"/>
        <end position="219"/>
    </location>
</feature>
<evidence type="ECO:0000256" key="5">
    <source>
        <dbReference type="SAM" id="MobiDB-lite"/>
    </source>
</evidence>
<dbReference type="AlphaFoldDB" id="A0A2A9ME89"/>
<comment type="caution">
    <text evidence="7">The sequence shown here is derived from an EMBL/GenBank/DDBJ whole genome shotgun (WGS) entry which is preliminary data.</text>
</comment>
<evidence type="ECO:0000313" key="7">
    <source>
        <dbReference type="EMBL" id="PFH33702.1"/>
    </source>
</evidence>
<proteinExistence type="predicted"/>
<dbReference type="InterPro" id="IPR037185">
    <property type="entry name" value="EmrE-like"/>
</dbReference>